<dbReference type="Pfam" id="PF00069">
    <property type="entry name" value="Pkinase"/>
    <property type="match status" value="1"/>
</dbReference>
<dbReference type="InterPro" id="IPR001683">
    <property type="entry name" value="PX_dom"/>
</dbReference>
<dbReference type="SUPFAM" id="SSF116846">
    <property type="entry name" value="MIT domain"/>
    <property type="match status" value="1"/>
</dbReference>
<evidence type="ECO:0000313" key="6">
    <source>
        <dbReference type="Proteomes" id="UP001274896"/>
    </source>
</evidence>
<feature type="compositionally biased region" description="Acidic residues" evidence="1">
    <location>
        <begin position="576"/>
        <end position="585"/>
    </location>
</feature>
<dbReference type="InterPro" id="IPR036871">
    <property type="entry name" value="PX_dom_sf"/>
</dbReference>
<feature type="compositionally biased region" description="Basic and acidic residues" evidence="1">
    <location>
        <begin position="628"/>
        <end position="643"/>
    </location>
</feature>
<feature type="domain" description="PX" evidence="4">
    <location>
        <begin position="66"/>
        <end position="214"/>
    </location>
</feature>
<proteinExistence type="predicted"/>
<feature type="domain" description="Protein kinase" evidence="3">
    <location>
        <begin position="759"/>
        <end position="1041"/>
    </location>
</feature>
<feature type="transmembrane region" description="Helical" evidence="2">
    <location>
        <begin position="43"/>
        <end position="62"/>
    </location>
</feature>
<dbReference type="GO" id="GO:0004672">
    <property type="term" value="F:protein kinase activity"/>
    <property type="evidence" value="ECO:0007669"/>
    <property type="project" value="InterPro"/>
</dbReference>
<protein>
    <recommendedName>
        <fullName evidence="7">Ribosomal protein S6 kinase delta-1</fullName>
    </recommendedName>
</protein>
<dbReference type="SMART" id="SM00745">
    <property type="entry name" value="MIT"/>
    <property type="match status" value="1"/>
</dbReference>
<dbReference type="PANTHER" id="PTHR15508">
    <property type="entry name" value="RIBOSOMAL PROTEIN S6 KINASE"/>
    <property type="match status" value="1"/>
</dbReference>
<dbReference type="AlphaFoldDB" id="A0AAE0PRS0"/>
<dbReference type="Pfam" id="PF00787">
    <property type="entry name" value="PX"/>
    <property type="match status" value="1"/>
</dbReference>
<dbReference type="InterPro" id="IPR036181">
    <property type="entry name" value="MIT_dom_sf"/>
</dbReference>
<dbReference type="Proteomes" id="UP001274896">
    <property type="component" value="Unassembled WGS sequence"/>
</dbReference>
<evidence type="ECO:0000259" key="4">
    <source>
        <dbReference type="PROSITE" id="PS50195"/>
    </source>
</evidence>
<name>A0AAE0PRS0_9TELE</name>
<dbReference type="InterPro" id="IPR011009">
    <property type="entry name" value="Kinase-like_dom_sf"/>
</dbReference>
<dbReference type="Gene3D" id="3.30.1520.10">
    <property type="entry name" value="Phox-like domain"/>
    <property type="match status" value="1"/>
</dbReference>
<dbReference type="GO" id="GO:0005769">
    <property type="term" value="C:early endosome"/>
    <property type="evidence" value="ECO:0007669"/>
    <property type="project" value="TreeGrafter"/>
</dbReference>
<dbReference type="InterPro" id="IPR051866">
    <property type="entry name" value="Intracell_Sig-Traffick_Protein"/>
</dbReference>
<feature type="region of interest" description="Disordered" evidence="1">
    <location>
        <begin position="861"/>
        <end position="926"/>
    </location>
</feature>
<reference evidence="5" key="1">
    <citation type="submission" date="2023-06" db="EMBL/GenBank/DDBJ databases">
        <title>Male Hemibagrus guttatus genome.</title>
        <authorList>
            <person name="Bian C."/>
        </authorList>
    </citation>
    <scope>NUCLEOTIDE SEQUENCE</scope>
    <source>
        <strain evidence="5">Male_cb2023</strain>
        <tissue evidence="5">Muscle</tissue>
    </source>
</reference>
<evidence type="ECO:0008006" key="7">
    <source>
        <dbReference type="Google" id="ProtNLM"/>
    </source>
</evidence>
<dbReference type="Gene3D" id="1.20.58.80">
    <property type="entry name" value="Phosphotransferase system, lactose/cellobiose-type IIA subunit"/>
    <property type="match status" value="1"/>
</dbReference>
<dbReference type="PROSITE" id="PS50011">
    <property type="entry name" value="PROTEIN_KINASE_DOM"/>
    <property type="match status" value="1"/>
</dbReference>
<evidence type="ECO:0000259" key="3">
    <source>
        <dbReference type="PROSITE" id="PS50011"/>
    </source>
</evidence>
<dbReference type="GO" id="GO:0005524">
    <property type="term" value="F:ATP binding"/>
    <property type="evidence" value="ECO:0007669"/>
    <property type="project" value="InterPro"/>
</dbReference>
<feature type="compositionally biased region" description="Pro residues" evidence="1">
    <location>
        <begin position="904"/>
        <end position="914"/>
    </location>
</feature>
<keyword evidence="2" id="KW-0472">Membrane</keyword>
<keyword evidence="2" id="KW-1133">Transmembrane helix</keyword>
<feature type="region of interest" description="Disordered" evidence="1">
    <location>
        <begin position="628"/>
        <end position="658"/>
    </location>
</feature>
<keyword evidence="2" id="KW-0812">Transmembrane</keyword>
<feature type="region of interest" description="Disordered" evidence="1">
    <location>
        <begin position="303"/>
        <end position="325"/>
    </location>
</feature>
<feature type="compositionally biased region" description="Low complexity" evidence="1">
    <location>
        <begin position="564"/>
        <end position="575"/>
    </location>
</feature>
<evidence type="ECO:0000256" key="2">
    <source>
        <dbReference type="SAM" id="Phobius"/>
    </source>
</evidence>
<dbReference type="SUPFAM" id="SSF64268">
    <property type="entry name" value="PX domain"/>
    <property type="match status" value="1"/>
</dbReference>
<dbReference type="EMBL" id="JAUCMX010000030">
    <property type="protein sequence ID" value="KAK3506840.1"/>
    <property type="molecule type" value="Genomic_DNA"/>
</dbReference>
<comment type="caution">
    <text evidence="5">The sequence shown here is derived from an EMBL/GenBank/DDBJ whole genome shotgun (WGS) entry which is preliminary data.</text>
</comment>
<sequence>MSSHAEPYVSLIFSLSCIIFLAMELIELKYSYFFVSVRRASAAAPSIAVAAILSTAGCGMISQRERGELARFYTVTDPKKHKKGYTVYKVTARIISRKNPEDVQECELLCVLGCITVWKRYSDFKKLHKDLWQIHKNLYRQSELFPPFAKSKVFGKFSTIPRHVSRSITGRFDESVIEERRQCSEDLLQFSANIPALYASQYIQDFFKDGEVQDGSELIGPAEPFSDFLADSQSDSSSEGVYGALIRVRSLVRIICILNTASINSLASVHSSFLCFFTFCFLFLLDAVHKSIGGVDDSTLTSQSEYGGCSSPNQRAGGSGCSASLSRTEVDPRRAIRAALFSSGHQKKDYLEKASEQISLAVQKEVEQDYASAFFYYRSGVDLLLQGVQGEVSPRKREAVKKKTAEYLMRAELIANTYLKDSMGQNSTQSRTLAAQCCKGSWGQQSQADELHNYRVLGVIDKVLLVMDRRTQEMFVLKGLRKSSECGHVKKTIVPRTVPNMVRLRKYIISEDSIFLLLQYAEGGKLWSHITKYLHEDSQDDSFDIPFIQKSHTTTVHCPDALISSESSSSRPSVELQEDQEEDESQPILMVQSESSSQVPMSGSSEEEECTSSYLTLCHEYEQDKVEREALGEEEEDAKKAEEDSGNLSGGGSGAEALPRSYRGSVISSDSLCSPVGAHDLSFFTEEDEELVDPPTLNSLDQLKRSPMELFRIDSKDSGDISRTLFSTSDLGSEVTEVTEDPLEIGEVVEVKGHLSDLWRFDSDQGSNESVPVISFKEAMAEDANMSCIDEGQPPDLLVNLPGVTGVTGDDLEQELAAAGVAFALEAKPSPQFGKPDVLQLGEEAGLELSVEEHAPGISVLRSHSHPDASEQKGHVSSLNSNPKSKSLSLPFDSLTLRTEIDPTDPPASPPSPPSAGSEVTEKREGRSVSEIFRELDELAEVALHTHLPEALVRSWAVDILLALDALHQEGIICRDLNPNNILLDYRGHVELTYFCSWTEVEESCDPAAFTKMYCAPGKDYLFMPNYSWREAEALCICVCV</sequence>
<dbReference type="SMART" id="SM00312">
    <property type="entry name" value="PX"/>
    <property type="match status" value="1"/>
</dbReference>
<dbReference type="SUPFAM" id="SSF56112">
    <property type="entry name" value="Protein kinase-like (PK-like)"/>
    <property type="match status" value="1"/>
</dbReference>
<dbReference type="GO" id="GO:0035091">
    <property type="term" value="F:phosphatidylinositol binding"/>
    <property type="evidence" value="ECO:0007669"/>
    <property type="project" value="InterPro"/>
</dbReference>
<dbReference type="InterPro" id="IPR007330">
    <property type="entry name" value="MIT_dom"/>
</dbReference>
<dbReference type="PROSITE" id="PS50195">
    <property type="entry name" value="PX"/>
    <property type="match status" value="1"/>
</dbReference>
<dbReference type="PANTHER" id="PTHR15508:SF2">
    <property type="entry name" value="RIBOSOMAL PROTEIN S6 KINASE DELTA-1"/>
    <property type="match status" value="1"/>
</dbReference>
<feature type="compositionally biased region" description="Polar residues" evidence="1">
    <location>
        <begin position="592"/>
        <end position="601"/>
    </location>
</feature>
<dbReference type="CDD" id="cd02677">
    <property type="entry name" value="MIT_SNX15"/>
    <property type="match status" value="1"/>
</dbReference>
<dbReference type="FunFam" id="1.20.58.80:FF:000005">
    <property type="entry name" value="ribosomal protein S6 kinase delta-1 isoform X1"/>
    <property type="match status" value="1"/>
</dbReference>
<evidence type="ECO:0000256" key="1">
    <source>
        <dbReference type="SAM" id="MobiDB-lite"/>
    </source>
</evidence>
<accession>A0AAE0PRS0</accession>
<feature type="compositionally biased region" description="Low complexity" evidence="1">
    <location>
        <begin position="877"/>
        <end position="891"/>
    </location>
</feature>
<dbReference type="Pfam" id="PF04212">
    <property type="entry name" value="MIT"/>
    <property type="match status" value="1"/>
</dbReference>
<gene>
    <name evidence="5" type="ORF">QTP70_029243</name>
</gene>
<organism evidence="5 6">
    <name type="scientific">Hemibagrus guttatus</name>
    <dbReference type="NCBI Taxonomy" id="175788"/>
    <lineage>
        <taxon>Eukaryota</taxon>
        <taxon>Metazoa</taxon>
        <taxon>Chordata</taxon>
        <taxon>Craniata</taxon>
        <taxon>Vertebrata</taxon>
        <taxon>Euteleostomi</taxon>
        <taxon>Actinopterygii</taxon>
        <taxon>Neopterygii</taxon>
        <taxon>Teleostei</taxon>
        <taxon>Ostariophysi</taxon>
        <taxon>Siluriformes</taxon>
        <taxon>Bagridae</taxon>
        <taxon>Hemibagrus</taxon>
    </lineage>
</organism>
<feature type="transmembrane region" description="Helical" evidence="2">
    <location>
        <begin position="263"/>
        <end position="285"/>
    </location>
</feature>
<keyword evidence="6" id="KW-1185">Reference proteome</keyword>
<feature type="region of interest" description="Disordered" evidence="1">
    <location>
        <begin position="562"/>
        <end position="612"/>
    </location>
</feature>
<dbReference type="Gene3D" id="1.10.510.10">
    <property type="entry name" value="Transferase(Phosphotransferase) domain 1"/>
    <property type="match status" value="1"/>
</dbReference>
<dbReference type="InterPro" id="IPR000719">
    <property type="entry name" value="Prot_kinase_dom"/>
</dbReference>
<feature type="transmembrane region" description="Helical" evidence="2">
    <location>
        <begin position="7"/>
        <end position="23"/>
    </location>
</feature>
<feature type="compositionally biased region" description="Basic and acidic residues" evidence="1">
    <location>
        <begin position="865"/>
        <end position="874"/>
    </location>
</feature>
<dbReference type="Gene3D" id="3.30.200.20">
    <property type="entry name" value="Phosphorylase Kinase, domain 1"/>
    <property type="match status" value="1"/>
</dbReference>
<evidence type="ECO:0000313" key="5">
    <source>
        <dbReference type="EMBL" id="KAK3506840.1"/>
    </source>
</evidence>